<protein>
    <recommendedName>
        <fullName evidence="9">Methylated-DNA--protein-cysteine methyltransferase</fullName>
        <ecNumber evidence="9">2.1.1.63</ecNumber>
    </recommendedName>
    <alternativeName>
        <fullName evidence="9">6-O-methylguanine-DNA methyltransferase</fullName>
        <shortName evidence="9">MGMT</shortName>
    </alternativeName>
    <alternativeName>
        <fullName evidence="9">O-6-methylguanine-DNA-alkyltransferase</fullName>
    </alternativeName>
</protein>
<dbReference type="FunFam" id="1.10.10.10:FF:000214">
    <property type="entry name" value="Methylated-DNA--protein-cysteine methyltransferase"/>
    <property type="match status" value="1"/>
</dbReference>
<evidence type="ECO:0000256" key="9">
    <source>
        <dbReference type="HAMAP-Rule" id="MF_00772"/>
    </source>
</evidence>
<dbReference type="PANTHER" id="PTHR10815:SF13">
    <property type="entry name" value="METHYLATED-DNA--PROTEIN-CYSTEINE METHYLTRANSFERASE"/>
    <property type="match status" value="1"/>
</dbReference>
<evidence type="ECO:0000256" key="4">
    <source>
        <dbReference type="ARBA" id="ARBA00022603"/>
    </source>
</evidence>
<dbReference type="GO" id="GO:0003908">
    <property type="term" value="F:methylated-DNA-[protein]-cysteine S-methyltransferase activity"/>
    <property type="evidence" value="ECO:0007669"/>
    <property type="project" value="UniProtKB-UniRule"/>
</dbReference>
<dbReference type="Pfam" id="PF02870">
    <property type="entry name" value="Methyltransf_1N"/>
    <property type="match status" value="1"/>
</dbReference>
<evidence type="ECO:0000256" key="6">
    <source>
        <dbReference type="ARBA" id="ARBA00022763"/>
    </source>
</evidence>
<dbReference type="InterPro" id="IPR036388">
    <property type="entry name" value="WH-like_DNA-bd_sf"/>
</dbReference>
<keyword evidence="3 9" id="KW-0963">Cytoplasm</keyword>
<proteinExistence type="inferred from homology"/>
<sequence>MSFGSIVVPSPLGPLTLFAVDGAIVSLDWGKGTETGDPPQVLKDAAQQLAEYFSRERTEFTLPLAPEGSPFQKRVWAAMRAIPYGRTRTYGEVAKDLGTAAIAVGGACGANPIPIIVPCHRILGTDRLGGYSGLGELDTKRELLRLEGAAFPAR</sequence>
<comment type="subcellular location">
    <subcellularLocation>
        <location evidence="9">Cytoplasm</location>
    </subcellularLocation>
</comment>
<keyword evidence="5 9" id="KW-0808">Transferase</keyword>
<comment type="function">
    <text evidence="9">Involved in the cellular defense against the biological effects of O6-methylguanine (O6-MeG) and O4-methylthymine (O4-MeT) in DNA. Repairs the methylated nucleobase in DNA by stoichiometrically transferring the methyl group to a cysteine residue in the enzyme. This is a suicide reaction: the enzyme is irreversibly inactivated.</text>
</comment>
<dbReference type="PROSITE" id="PS00374">
    <property type="entry name" value="MGMT"/>
    <property type="match status" value="1"/>
</dbReference>
<dbReference type="GO" id="GO:0005737">
    <property type="term" value="C:cytoplasm"/>
    <property type="evidence" value="ECO:0007669"/>
    <property type="project" value="UniProtKB-SubCell"/>
</dbReference>
<dbReference type="HAMAP" id="MF_00772">
    <property type="entry name" value="OGT"/>
    <property type="match status" value="1"/>
</dbReference>
<dbReference type="Pfam" id="PF01035">
    <property type="entry name" value="DNA_binding_1"/>
    <property type="match status" value="1"/>
</dbReference>
<keyword evidence="4 9" id="KW-0489">Methyltransferase</keyword>
<evidence type="ECO:0000256" key="1">
    <source>
        <dbReference type="ARBA" id="ARBA00001286"/>
    </source>
</evidence>
<name>A0A212KBC6_9PROT</name>
<evidence type="ECO:0000256" key="8">
    <source>
        <dbReference type="ARBA" id="ARBA00049348"/>
    </source>
</evidence>
<dbReference type="AlphaFoldDB" id="A0A212KBC6"/>
<dbReference type="InterPro" id="IPR036631">
    <property type="entry name" value="MGMT_N_sf"/>
</dbReference>
<dbReference type="InterPro" id="IPR014048">
    <property type="entry name" value="MethylDNA_cys_MeTrfase_DNA-bd"/>
</dbReference>
<feature type="domain" description="Methylguanine DNA methyltransferase ribonuclease-like" evidence="11">
    <location>
        <begin position="8"/>
        <end position="66"/>
    </location>
</feature>
<dbReference type="InterPro" id="IPR001497">
    <property type="entry name" value="MethylDNA_cys_MeTrfase_AS"/>
</dbReference>
<gene>
    <name evidence="12" type="primary">ogt</name>
    <name evidence="12" type="ORF">KL86APRO_12492</name>
</gene>
<dbReference type="Gene3D" id="3.30.160.70">
    <property type="entry name" value="Methylated DNA-protein cysteine methyltransferase domain"/>
    <property type="match status" value="1"/>
</dbReference>
<dbReference type="InterPro" id="IPR008332">
    <property type="entry name" value="MethylG_MeTrfase_N"/>
</dbReference>
<dbReference type="GO" id="GO:0032259">
    <property type="term" value="P:methylation"/>
    <property type="evidence" value="ECO:0007669"/>
    <property type="project" value="UniProtKB-KW"/>
</dbReference>
<evidence type="ECO:0000256" key="7">
    <source>
        <dbReference type="ARBA" id="ARBA00023204"/>
    </source>
</evidence>
<dbReference type="PANTHER" id="PTHR10815">
    <property type="entry name" value="METHYLATED-DNA--PROTEIN-CYSTEINE METHYLTRANSFERASE"/>
    <property type="match status" value="1"/>
</dbReference>
<comment type="catalytic activity">
    <reaction evidence="1 9">
        <text>a 4-O-methyl-thymidine in DNA + L-cysteinyl-[protein] = a thymidine in DNA + S-methyl-L-cysteinyl-[protein]</text>
        <dbReference type="Rhea" id="RHEA:53428"/>
        <dbReference type="Rhea" id="RHEA-COMP:10131"/>
        <dbReference type="Rhea" id="RHEA-COMP:10132"/>
        <dbReference type="Rhea" id="RHEA-COMP:13555"/>
        <dbReference type="Rhea" id="RHEA-COMP:13556"/>
        <dbReference type="ChEBI" id="CHEBI:29950"/>
        <dbReference type="ChEBI" id="CHEBI:82612"/>
        <dbReference type="ChEBI" id="CHEBI:137386"/>
        <dbReference type="ChEBI" id="CHEBI:137387"/>
        <dbReference type="EC" id="2.1.1.63"/>
    </reaction>
</comment>
<dbReference type="EMBL" id="FLUO01000001">
    <property type="protein sequence ID" value="SBW08980.1"/>
    <property type="molecule type" value="Genomic_DNA"/>
</dbReference>
<evidence type="ECO:0000259" key="10">
    <source>
        <dbReference type="Pfam" id="PF01035"/>
    </source>
</evidence>
<evidence type="ECO:0000313" key="12">
    <source>
        <dbReference type="EMBL" id="SBW08980.1"/>
    </source>
</evidence>
<comment type="similarity">
    <text evidence="2 9">Belongs to the MGMT family.</text>
</comment>
<evidence type="ECO:0000259" key="11">
    <source>
        <dbReference type="Pfam" id="PF02870"/>
    </source>
</evidence>
<dbReference type="GO" id="GO:0006307">
    <property type="term" value="P:DNA alkylation repair"/>
    <property type="evidence" value="ECO:0007669"/>
    <property type="project" value="UniProtKB-UniRule"/>
</dbReference>
<keyword evidence="7 9" id="KW-0234">DNA repair</keyword>
<accession>A0A212KBC6</accession>
<dbReference type="InterPro" id="IPR023546">
    <property type="entry name" value="MGMT"/>
</dbReference>
<keyword evidence="6 9" id="KW-0227">DNA damage</keyword>
<dbReference type="CDD" id="cd06445">
    <property type="entry name" value="ATase"/>
    <property type="match status" value="1"/>
</dbReference>
<organism evidence="12">
    <name type="scientific">uncultured Alphaproteobacteria bacterium</name>
    <dbReference type="NCBI Taxonomy" id="91750"/>
    <lineage>
        <taxon>Bacteria</taxon>
        <taxon>Pseudomonadati</taxon>
        <taxon>Pseudomonadota</taxon>
        <taxon>Alphaproteobacteria</taxon>
        <taxon>environmental samples</taxon>
    </lineage>
</organism>
<dbReference type="Gene3D" id="1.10.10.10">
    <property type="entry name" value="Winged helix-like DNA-binding domain superfamily/Winged helix DNA-binding domain"/>
    <property type="match status" value="1"/>
</dbReference>
<comment type="miscellaneous">
    <text evidence="9">This enzyme catalyzes only one turnover and therefore is not strictly catalytic. According to one definition, an enzyme is a biocatalyst that acts repeatedly and over many reaction cycles.</text>
</comment>
<dbReference type="EC" id="2.1.1.63" evidence="9"/>
<reference evidence="12" key="1">
    <citation type="submission" date="2016-04" db="EMBL/GenBank/DDBJ databases">
        <authorList>
            <person name="Evans L.H."/>
            <person name="Alamgir A."/>
            <person name="Owens N."/>
            <person name="Weber N.D."/>
            <person name="Virtaneva K."/>
            <person name="Barbian K."/>
            <person name="Babar A."/>
            <person name="Rosenke K."/>
        </authorList>
    </citation>
    <scope>NUCLEOTIDE SEQUENCE</scope>
    <source>
        <strain evidence="12">86</strain>
    </source>
</reference>
<feature type="active site" description="Nucleophile; methyl group acceptor" evidence="9">
    <location>
        <position position="119"/>
    </location>
</feature>
<feature type="domain" description="Methylated-DNA-[protein]-cysteine S-methyltransferase DNA binding" evidence="10">
    <location>
        <begin position="70"/>
        <end position="149"/>
    </location>
</feature>
<comment type="catalytic activity">
    <reaction evidence="8 9">
        <text>a 6-O-methyl-2'-deoxyguanosine in DNA + L-cysteinyl-[protein] = S-methyl-L-cysteinyl-[protein] + a 2'-deoxyguanosine in DNA</text>
        <dbReference type="Rhea" id="RHEA:24000"/>
        <dbReference type="Rhea" id="RHEA-COMP:10131"/>
        <dbReference type="Rhea" id="RHEA-COMP:10132"/>
        <dbReference type="Rhea" id="RHEA-COMP:11367"/>
        <dbReference type="Rhea" id="RHEA-COMP:11368"/>
        <dbReference type="ChEBI" id="CHEBI:29950"/>
        <dbReference type="ChEBI" id="CHEBI:82612"/>
        <dbReference type="ChEBI" id="CHEBI:85445"/>
        <dbReference type="ChEBI" id="CHEBI:85448"/>
        <dbReference type="EC" id="2.1.1.63"/>
    </reaction>
</comment>
<dbReference type="NCBIfam" id="TIGR00589">
    <property type="entry name" value="ogt"/>
    <property type="match status" value="1"/>
</dbReference>
<dbReference type="InterPro" id="IPR036217">
    <property type="entry name" value="MethylDNA_cys_MeTrfase_DNAb"/>
</dbReference>
<dbReference type="SUPFAM" id="SSF46767">
    <property type="entry name" value="Methylated DNA-protein cysteine methyltransferase, C-terminal domain"/>
    <property type="match status" value="1"/>
</dbReference>
<evidence type="ECO:0000256" key="5">
    <source>
        <dbReference type="ARBA" id="ARBA00022679"/>
    </source>
</evidence>
<dbReference type="SUPFAM" id="SSF53155">
    <property type="entry name" value="Methylated DNA-protein cysteine methyltransferase domain"/>
    <property type="match status" value="1"/>
</dbReference>
<evidence type="ECO:0000256" key="2">
    <source>
        <dbReference type="ARBA" id="ARBA00008711"/>
    </source>
</evidence>
<evidence type="ECO:0000256" key="3">
    <source>
        <dbReference type="ARBA" id="ARBA00022490"/>
    </source>
</evidence>